<feature type="domain" description="UBP-type" evidence="7">
    <location>
        <begin position="155"/>
        <end position="252"/>
    </location>
</feature>
<dbReference type="PANTHER" id="PTHR21646:SF16">
    <property type="entry name" value="U4_U6.U5 TRI-SNRNP-ASSOCIATED PROTEIN 2"/>
    <property type="match status" value="1"/>
</dbReference>
<sequence>MVKSSSGRAKSPQRATKPADGGPTTRRSSRLLSKSPVGSPTLRPSKRNLENPNDRSDSTFPAKGRSDKQRRGTSKSPVIRAKQQDVTPETISLDVSLRIVPADPSEGDMDPGKRYLDVLRDNLETTALTSTYKAENNGVGDKKIEKNSQTADIPVNCPYLGTINRHLLDFDFEKICSISLSNKHVYACLICGKYFQGRGKNTHCYTHALEEGHYLFMNLEDCTVYCLPENYRVDDASLNDIKDFLKPKFTKSDVEKISKEVLYGKALDGTDFIPGCIGLNNLKNTDFFNVIIQMFCCIVPLRNKLLLMDVERVQPPDAVLSTLVELVRKNFNPHNFKGIVSPHEFLQAVGVSSSGLYKIGIQGDPVALLSWLLNRLHVRLHKKHTKGTLNVMSFG</sequence>
<evidence type="ECO:0000256" key="2">
    <source>
        <dbReference type="ARBA" id="ARBA00022771"/>
    </source>
</evidence>
<keyword evidence="1" id="KW-0479">Metal-binding</keyword>
<dbReference type="Proteomes" id="UP000031512">
    <property type="component" value="Chromosome 3"/>
</dbReference>
<reference evidence="8 9" key="1">
    <citation type="journal article" date="2012" name="BMC Genomics">
        <title>Comparative genomic analysis and phylogenetic position of Theileria equi.</title>
        <authorList>
            <person name="Kappmeyer L.S."/>
            <person name="Thiagarajan M."/>
            <person name="Herndon D.R."/>
            <person name="Ramsay J.D."/>
            <person name="Caler E."/>
            <person name="Djikeng A."/>
            <person name="Gillespie J.J."/>
            <person name="Lau A.O."/>
            <person name="Roalson E.H."/>
            <person name="Silva J.C."/>
            <person name="Silva M.G."/>
            <person name="Suarez C.E."/>
            <person name="Ueti M.W."/>
            <person name="Nene V.M."/>
            <person name="Mealey R.H."/>
            <person name="Knowles D.P."/>
            <person name="Brayton K.A."/>
        </authorList>
    </citation>
    <scope>NUCLEOTIDE SEQUENCE [LARGE SCALE GENOMIC DNA]</scope>
    <source>
        <strain evidence="8 9">WA</strain>
    </source>
</reference>
<dbReference type="InterPro" id="IPR001394">
    <property type="entry name" value="Peptidase_C19_UCH"/>
</dbReference>
<keyword evidence="8" id="KW-0378">Hydrolase</keyword>
<dbReference type="GeneID" id="15805592"/>
<dbReference type="Pfam" id="PF00443">
    <property type="entry name" value="UCH"/>
    <property type="match status" value="1"/>
</dbReference>
<dbReference type="GO" id="GO:0008270">
    <property type="term" value="F:zinc ion binding"/>
    <property type="evidence" value="ECO:0007669"/>
    <property type="project" value="UniProtKB-KW"/>
</dbReference>
<dbReference type="AlphaFoldDB" id="L0AYL2"/>
<dbReference type="InterPro" id="IPR013083">
    <property type="entry name" value="Znf_RING/FYVE/PHD"/>
</dbReference>
<dbReference type="eggNOG" id="KOG2026">
    <property type="taxonomic scope" value="Eukaryota"/>
</dbReference>
<feature type="compositionally biased region" description="Basic and acidic residues" evidence="5">
    <location>
        <begin position="47"/>
        <end position="57"/>
    </location>
</feature>
<evidence type="ECO:0000256" key="4">
    <source>
        <dbReference type="PROSITE-ProRule" id="PRU00502"/>
    </source>
</evidence>
<evidence type="ECO:0000259" key="7">
    <source>
        <dbReference type="PROSITE" id="PS50271"/>
    </source>
</evidence>
<dbReference type="SMART" id="SM00290">
    <property type="entry name" value="ZnF_UBP"/>
    <property type="match status" value="1"/>
</dbReference>
<dbReference type="SUPFAM" id="SSF57850">
    <property type="entry name" value="RING/U-box"/>
    <property type="match status" value="1"/>
</dbReference>
<dbReference type="PROSITE" id="PS50235">
    <property type="entry name" value="USP_3"/>
    <property type="match status" value="1"/>
</dbReference>
<evidence type="ECO:0000256" key="5">
    <source>
        <dbReference type="SAM" id="MobiDB-lite"/>
    </source>
</evidence>
<evidence type="ECO:0000256" key="1">
    <source>
        <dbReference type="ARBA" id="ARBA00022723"/>
    </source>
</evidence>
<accession>L0AYL2</accession>
<dbReference type="EMBL" id="CP001670">
    <property type="protein sequence ID" value="AFZ80655.1"/>
    <property type="molecule type" value="Genomic_DNA"/>
</dbReference>
<dbReference type="InterPro" id="IPR001607">
    <property type="entry name" value="Znf_UBP"/>
</dbReference>
<protein>
    <submittedName>
        <fullName evidence="8">Ubiquitin carboxyl-terminal hydrolase, putative</fullName>
    </submittedName>
</protein>
<dbReference type="Pfam" id="PF02148">
    <property type="entry name" value="zf-UBP"/>
    <property type="match status" value="1"/>
</dbReference>
<dbReference type="OrthoDB" id="10263353at2759"/>
<dbReference type="GO" id="GO:0016579">
    <property type="term" value="P:protein deubiquitination"/>
    <property type="evidence" value="ECO:0007669"/>
    <property type="project" value="InterPro"/>
</dbReference>
<evidence type="ECO:0000313" key="8">
    <source>
        <dbReference type="EMBL" id="AFZ80655.1"/>
    </source>
</evidence>
<dbReference type="PANTHER" id="PTHR21646">
    <property type="entry name" value="UBIQUITIN CARBOXYL-TERMINAL HYDROLASE"/>
    <property type="match status" value="1"/>
</dbReference>
<feature type="domain" description="USP" evidence="6">
    <location>
        <begin position="277"/>
        <end position="395"/>
    </location>
</feature>
<proteinExistence type="predicted"/>
<dbReference type="SUPFAM" id="SSF54001">
    <property type="entry name" value="Cysteine proteinases"/>
    <property type="match status" value="1"/>
</dbReference>
<evidence type="ECO:0000256" key="3">
    <source>
        <dbReference type="ARBA" id="ARBA00022833"/>
    </source>
</evidence>
<keyword evidence="3" id="KW-0862">Zinc</keyword>
<feature type="region of interest" description="Disordered" evidence="5">
    <location>
        <begin position="1"/>
        <end position="87"/>
    </location>
</feature>
<dbReference type="VEuPathDB" id="PiroplasmaDB:BEWA_000600"/>
<dbReference type="Gene3D" id="3.30.40.10">
    <property type="entry name" value="Zinc/RING finger domain, C3HC4 (zinc finger)"/>
    <property type="match status" value="1"/>
</dbReference>
<keyword evidence="2 4" id="KW-0863">Zinc-finger</keyword>
<dbReference type="InterPro" id="IPR028889">
    <property type="entry name" value="USP"/>
</dbReference>
<evidence type="ECO:0000313" key="9">
    <source>
        <dbReference type="Proteomes" id="UP000031512"/>
    </source>
</evidence>
<dbReference type="KEGG" id="beq:BEWA_000600"/>
<keyword evidence="9" id="KW-1185">Reference proteome</keyword>
<evidence type="ECO:0000259" key="6">
    <source>
        <dbReference type="PROSITE" id="PS50235"/>
    </source>
</evidence>
<dbReference type="RefSeq" id="XP_004830321.1">
    <property type="nucleotide sequence ID" value="XM_004830264.1"/>
</dbReference>
<gene>
    <name evidence="8" type="ORF">BEWA_000600</name>
</gene>
<dbReference type="Gene3D" id="3.90.70.10">
    <property type="entry name" value="Cysteine proteinases"/>
    <property type="match status" value="1"/>
</dbReference>
<feature type="compositionally biased region" description="Low complexity" evidence="5">
    <location>
        <begin position="24"/>
        <end position="33"/>
    </location>
</feature>
<dbReference type="InterPro" id="IPR050185">
    <property type="entry name" value="Ub_carboxyl-term_hydrolase"/>
</dbReference>
<dbReference type="STRING" id="1537102.L0AYL2"/>
<name>L0AYL2_THEEQ</name>
<dbReference type="InterPro" id="IPR038765">
    <property type="entry name" value="Papain-like_cys_pep_sf"/>
</dbReference>
<organism evidence="8 9">
    <name type="scientific">Theileria equi strain WA</name>
    <dbReference type="NCBI Taxonomy" id="1537102"/>
    <lineage>
        <taxon>Eukaryota</taxon>
        <taxon>Sar</taxon>
        <taxon>Alveolata</taxon>
        <taxon>Apicomplexa</taxon>
        <taxon>Aconoidasida</taxon>
        <taxon>Piroplasmida</taxon>
        <taxon>Theileriidae</taxon>
        <taxon>Theileria</taxon>
    </lineage>
</organism>
<dbReference type="PROSITE" id="PS50271">
    <property type="entry name" value="ZF_UBP"/>
    <property type="match status" value="1"/>
</dbReference>
<dbReference type="GO" id="GO:0004843">
    <property type="term" value="F:cysteine-type deubiquitinase activity"/>
    <property type="evidence" value="ECO:0007669"/>
    <property type="project" value="InterPro"/>
</dbReference>